<dbReference type="PANTHER" id="PTHR11474">
    <property type="entry name" value="TYROSINASE FAMILY MEMBER"/>
    <property type="match status" value="1"/>
</dbReference>
<dbReference type="Pfam" id="PF00264">
    <property type="entry name" value="Tyrosinase"/>
    <property type="match status" value="1"/>
</dbReference>
<dbReference type="OrthoDB" id="6132182at2759"/>
<keyword evidence="5" id="KW-0470">Melanin biosynthesis</keyword>
<comment type="similarity">
    <text evidence="1">Belongs to the tyrosinase family.</text>
</comment>
<dbReference type="Proteomes" id="UP000749293">
    <property type="component" value="Unassembled WGS sequence"/>
</dbReference>
<dbReference type="Gene3D" id="1.10.1280.10">
    <property type="entry name" value="Di-copper center containing domain from catechol oxidase"/>
    <property type="match status" value="1"/>
</dbReference>
<dbReference type="PROSITE" id="PS00498">
    <property type="entry name" value="TYROSINASE_2"/>
    <property type="match status" value="1"/>
</dbReference>
<evidence type="ECO:0000256" key="4">
    <source>
        <dbReference type="ARBA" id="ARBA00023008"/>
    </source>
</evidence>
<evidence type="ECO:0000256" key="2">
    <source>
        <dbReference type="ARBA" id="ARBA00011906"/>
    </source>
</evidence>
<accession>A0A9P4YZ08</accession>
<comment type="caution">
    <text evidence="10">The sequence shown here is derived from an EMBL/GenBank/DDBJ whole genome shotgun (WGS) entry which is preliminary data.</text>
</comment>
<feature type="domain" description="Tyrosinase copper-binding" evidence="9">
    <location>
        <begin position="152"/>
        <end position="163"/>
    </location>
</feature>
<feature type="compositionally biased region" description="Low complexity" evidence="8">
    <location>
        <begin position="408"/>
        <end position="431"/>
    </location>
</feature>
<protein>
    <recommendedName>
        <fullName evidence="2">tyrosinase</fullName>
        <ecNumber evidence="2">1.14.18.1</ecNumber>
    </recommendedName>
</protein>
<comment type="catalytic activity">
    <reaction evidence="6">
        <text>2 L-dopa + O2 = 2 L-dopaquinone + 2 H2O</text>
        <dbReference type="Rhea" id="RHEA:34287"/>
        <dbReference type="ChEBI" id="CHEBI:15377"/>
        <dbReference type="ChEBI" id="CHEBI:15379"/>
        <dbReference type="ChEBI" id="CHEBI:57504"/>
        <dbReference type="ChEBI" id="CHEBI:57924"/>
        <dbReference type="EC" id="1.14.18.1"/>
    </reaction>
</comment>
<evidence type="ECO:0000256" key="1">
    <source>
        <dbReference type="ARBA" id="ARBA00009928"/>
    </source>
</evidence>
<dbReference type="EMBL" id="JAANYQ010000004">
    <property type="protein sequence ID" value="KAF4124361.1"/>
    <property type="molecule type" value="Genomic_DNA"/>
</dbReference>
<keyword evidence="4" id="KW-0186">Copper</keyword>
<name>A0A9P4YZ08_9HYPO</name>
<evidence type="ECO:0000313" key="10">
    <source>
        <dbReference type="EMBL" id="KAF4124361.1"/>
    </source>
</evidence>
<organism evidence="10 11">
    <name type="scientific">Geosmithia morbida</name>
    <dbReference type="NCBI Taxonomy" id="1094350"/>
    <lineage>
        <taxon>Eukaryota</taxon>
        <taxon>Fungi</taxon>
        <taxon>Dikarya</taxon>
        <taxon>Ascomycota</taxon>
        <taxon>Pezizomycotina</taxon>
        <taxon>Sordariomycetes</taxon>
        <taxon>Hypocreomycetidae</taxon>
        <taxon>Hypocreales</taxon>
        <taxon>Bionectriaceae</taxon>
        <taxon>Geosmithia</taxon>
    </lineage>
</organism>
<dbReference type="GeneID" id="55971255"/>
<dbReference type="GO" id="GO:0042438">
    <property type="term" value="P:melanin biosynthetic process"/>
    <property type="evidence" value="ECO:0007669"/>
    <property type="project" value="UniProtKB-KW"/>
</dbReference>
<dbReference type="InterPro" id="IPR002227">
    <property type="entry name" value="Tyrosinase_Cu-bd"/>
</dbReference>
<evidence type="ECO:0000259" key="9">
    <source>
        <dbReference type="PROSITE" id="PS00498"/>
    </source>
</evidence>
<dbReference type="RefSeq" id="XP_035323013.1">
    <property type="nucleotide sequence ID" value="XM_035467001.1"/>
</dbReference>
<dbReference type="InterPro" id="IPR008922">
    <property type="entry name" value="Di-copper_centre_dom_sf"/>
</dbReference>
<gene>
    <name evidence="10" type="ORF">GMORB2_5027</name>
</gene>
<keyword evidence="11" id="KW-1185">Reference proteome</keyword>
<reference evidence="10" key="1">
    <citation type="submission" date="2020-03" db="EMBL/GenBank/DDBJ databases">
        <title>Site-based positive gene gene selection in Geosmithia morbida across the United States reveals a broad range of putative effectors and factors for local host and environmental adapation.</title>
        <authorList>
            <person name="Onufrak A."/>
            <person name="Murdoch R.W."/>
            <person name="Gazis R."/>
            <person name="Huff M."/>
            <person name="Staton M."/>
            <person name="Klingeman W."/>
            <person name="Hadziabdic D."/>
        </authorList>
    </citation>
    <scope>NUCLEOTIDE SEQUENCE</scope>
    <source>
        <strain evidence="10">1262</strain>
    </source>
</reference>
<evidence type="ECO:0000256" key="7">
    <source>
        <dbReference type="ARBA" id="ARBA00048881"/>
    </source>
</evidence>
<evidence type="ECO:0000256" key="3">
    <source>
        <dbReference type="ARBA" id="ARBA00022723"/>
    </source>
</evidence>
<dbReference type="PANTHER" id="PTHR11474:SF76">
    <property type="entry name" value="SHKT DOMAIN-CONTAINING PROTEIN"/>
    <property type="match status" value="1"/>
</dbReference>
<dbReference type="GO" id="GO:0004503">
    <property type="term" value="F:tyrosinase activity"/>
    <property type="evidence" value="ECO:0007669"/>
    <property type="project" value="UniProtKB-EC"/>
</dbReference>
<proteinExistence type="inferred from homology"/>
<evidence type="ECO:0000313" key="11">
    <source>
        <dbReference type="Proteomes" id="UP000749293"/>
    </source>
</evidence>
<sequence length="431" mass="48779">MRAADQLRSPFWDWAADMRVPPVTASQTLTINISTGNGVEESEVENPLWTFRFPRAALESRFGEGQWDPDNNNERTFRCVEPGESYPRTANELLAERPYQSWLYNCFTRAQTFSQFASTGDIGMSLEQIHNGVHWDAACKGQFLSSEFSAFDPLFMLHHTNVDRLWAYWQVIHPSETMFHESYEGGARFSTREGTVITPRSPLHPFFASEDELHTPTTVDSIEDFGYTYEGLEYWEKSREQMAQNARRIINRQYGPGNRELKRRDGKPVRRYSVAIEVEVDGLERPCSVELTIANHFVGNFVVMKQPRSGILYGSFPLHDILKAVGSVKRPLSNQGKPLDGDGIFDAIVHSFDISIVKPNGAHIPLSTVRSLKIELEDVLVTPPTSDDQFPTYGIPRRRPLIAVQRQPTATPSSDLTPTTTTTLTPTTAYE</sequence>
<dbReference type="AlphaFoldDB" id="A0A9P4YZ08"/>
<feature type="region of interest" description="Disordered" evidence="8">
    <location>
        <begin position="405"/>
        <end position="431"/>
    </location>
</feature>
<evidence type="ECO:0000256" key="6">
    <source>
        <dbReference type="ARBA" id="ARBA00048233"/>
    </source>
</evidence>
<evidence type="ECO:0000256" key="8">
    <source>
        <dbReference type="SAM" id="MobiDB-lite"/>
    </source>
</evidence>
<dbReference type="GO" id="GO:0046872">
    <property type="term" value="F:metal ion binding"/>
    <property type="evidence" value="ECO:0007669"/>
    <property type="project" value="UniProtKB-KW"/>
</dbReference>
<keyword evidence="3" id="KW-0479">Metal-binding</keyword>
<dbReference type="SUPFAM" id="SSF48056">
    <property type="entry name" value="Di-copper centre-containing domain"/>
    <property type="match status" value="1"/>
</dbReference>
<dbReference type="InterPro" id="IPR050316">
    <property type="entry name" value="Tyrosinase/Hemocyanin"/>
</dbReference>
<evidence type="ECO:0000256" key="5">
    <source>
        <dbReference type="ARBA" id="ARBA00023101"/>
    </source>
</evidence>
<comment type="catalytic activity">
    <reaction evidence="7">
        <text>L-tyrosine + O2 = L-dopaquinone + H2O</text>
        <dbReference type="Rhea" id="RHEA:18117"/>
        <dbReference type="ChEBI" id="CHEBI:15377"/>
        <dbReference type="ChEBI" id="CHEBI:15379"/>
        <dbReference type="ChEBI" id="CHEBI:57924"/>
        <dbReference type="ChEBI" id="CHEBI:58315"/>
        <dbReference type="EC" id="1.14.18.1"/>
    </reaction>
</comment>
<dbReference type="EC" id="1.14.18.1" evidence="2"/>